<sequence length="97" mass="11334">MFNEQDLRYKLFTSINSADKSFAEQYGLSSDMKHWKDELKAAVMQFNQSYGTNYCPLDSVNEYIRKQNEFLNSNEGLKLAQDLVDKAMRQSHCKSIH</sequence>
<protein>
    <submittedName>
        <fullName evidence="1">Uncharacterized protein</fullName>
    </submittedName>
</protein>
<evidence type="ECO:0000313" key="2">
    <source>
        <dbReference type="Proteomes" id="UP000323819"/>
    </source>
</evidence>
<gene>
    <name evidence="1" type="ORF">FXF03_02160</name>
</gene>
<dbReference type="AlphaFoldDB" id="A0ABD7STF9"/>
<name>A0ABD7STF9_VIBCL</name>
<evidence type="ECO:0000313" key="1">
    <source>
        <dbReference type="EMBL" id="TXX67405.1"/>
    </source>
</evidence>
<organism evidence="1 2">
    <name type="scientific">Vibrio cholerae</name>
    <dbReference type="NCBI Taxonomy" id="666"/>
    <lineage>
        <taxon>Bacteria</taxon>
        <taxon>Pseudomonadati</taxon>
        <taxon>Pseudomonadota</taxon>
        <taxon>Gammaproteobacteria</taxon>
        <taxon>Vibrionales</taxon>
        <taxon>Vibrionaceae</taxon>
        <taxon>Vibrio</taxon>
    </lineage>
</organism>
<accession>A0ABD7STF9</accession>
<reference evidence="1 2" key="1">
    <citation type="submission" date="2019-06" db="EMBL/GenBank/DDBJ databases">
        <title>Vibrio cholerae phylogeny based on whole-genome sequencing reveals genetic diversity and population strucutre.</title>
        <authorList>
            <person name="Zhiqiu Y."/>
            <person name="Bin L."/>
            <person name="Lingyan J."/>
        </authorList>
    </citation>
    <scope>NUCLEOTIDE SEQUENCE [LARGE SCALE GENOMIC DNA]</scope>
    <source>
        <strain evidence="1 2">N2814</strain>
    </source>
</reference>
<dbReference type="Proteomes" id="UP000323819">
    <property type="component" value="Unassembled WGS sequence"/>
</dbReference>
<dbReference type="Gene3D" id="3.90.176.10">
    <property type="entry name" value="Toxin ADP-ribosyltransferase, Chain A, domain 1"/>
    <property type="match status" value="1"/>
</dbReference>
<proteinExistence type="predicted"/>
<dbReference type="RefSeq" id="WP_148521557.1">
    <property type="nucleotide sequence ID" value="NZ_VSIJ01000005.1"/>
</dbReference>
<dbReference type="EMBL" id="VSIJ01000005">
    <property type="protein sequence ID" value="TXX67405.1"/>
    <property type="molecule type" value="Genomic_DNA"/>
</dbReference>
<comment type="caution">
    <text evidence="1">The sequence shown here is derived from an EMBL/GenBank/DDBJ whole genome shotgun (WGS) entry which is preliminary data.</text>
</comment>